<evidence type="ECO:0000313" key="6">
    <source>
        <dbReference type="Proteomes" id="UP000001646"/>
    </source>
</evidence>
<dbReference type="GeneTree" id="ENSGT00940000169215"/>
<dbReference type="InterPro" id="IPR007110">
    <property type="entry name" value="Ig-like_dom"/>
</dbReference>
<evidence type="ECO:0000256" key="2">
    <source>
        <dbReference type="ARBA" id="ARBA00022490"/>
    </source>
</evidence>
<dbReference type="AlphaFoldDB" id="A0A803TKE8"/>
<sequence length="342" mass="37861">MNQHPTSTTFFMVTLGLQLSARDKTLELMSGNSVYSSSLEVPKEKSNVPTFLKHVSNVEIRLGDIATLSVSVTGNPKPQIEWFFNGIKLISSTDYKFVYDDENYSLIILSTKFNHEGEYTCIASNIHGETTCSAELVTQIPQPPHFVKKLSPAQCVEGASAVFEYQVTGEPAAEIHWFKENSQIFSSTHYTIIHNPDGSGEATSSAELVVLLDISSAFPSKEQKSSHKKLSKLYKETTSEQATESRLYAVKLPGDERQTGLQGMYTIGTEDKHLLHPSLEIPLGKLKDSGTYTCTATNEAGSSSSSTTVTIRGLFLNSQTISFRATHCIIFHFWCDFFIKKS</sequence>
<evidence type="ECO:0000256" key="1">
    <source>
        <dbReference type="ARBA" id="ARBA00004496"/>
    </source>
</evidence>
<dbReference type="CDD" id="cd00096">
    <property type="entry name" value="Ig"/>
    <property type="match status" value="2"/>
</dbReference>
<evidence type="ECO:0000256" key="3">
    <source>
        <dbReference type="ARBA" id="ARBA00023319"/>
    </source>
</evidence>
<keyword evidence="2" id="KW-0963">Cytoplasm</keyword>
<dbReference type="Ensembl" id="ENSACAT00000043021.1">
    <property type="protein sequence ID" value="ENSACAP00000035688.1"/>
    <property type="gene ID" value="ENSACAG00000037780.1"/>
</dbReference>
<keyword evidence="6" id="KW-1185">Reference proteome</keyword>
<proteinExistence type="predicted"/>
<dbReference type="SUPFAM" id="SSF48726">
    <property type="entry name" value="Immunoglobulin"/>
    <property type="match status" value="2"/>
</dbReference>
<dbReference type="PROSITE" id="PS50835">
    <property type="entry name" value="IG_LIKE"/>
    <property type="match status" value="2"/>
</dbReference>
<keyword evidence="3" id="KW-0393">Immunoglobulin domain</keyword>
<evidence type="ECO:0000259" key="4">
    <source>
        <dbReference type="PROSITE" id="PS50835"/>
    </source>
</evidence>
<evidence type="ECO:0000313" key="5">
    <source>
        <dbReference type="Ensembl" id="ENSACAP00000035688.1"/>
    </source>
</evidence>
<protein>
    <recommendedName>
        <fullName evidence="4">Ig-like domain-containing protein</fullName>
    </recommendedName>
</protein>
<dbReference type="SMART" id="SM00409">
    <property type="entry name" value="IG"/>
    <property type="match status" value="2"/>
</dbReference>
<dbReference type="SMART" id="SM00408">
    <property type="entry name" value="IGc2"/>
    <property type="match status" value="2"/>
</dbReference>
<dbReference type="GO" id="GO:0005737">
    <property type="term" value="C:cytoplasm"/>
    <property type="evidence" value="ECO:0007669"/>
    <property type="project" value="UniProtKB-SubCell"/>
</dbReference>
<dbReference type="InterPro" id="IPR013783">
    <property type="entry name" value="Ig-like_fold"/>
</dbReference>
<dbReference type="Pfam" id="PF07679">
    <property type="entry name" value="I-set"/>
    <property type="match status" value="3"/>
</dbReference>
<feature type="domain" description="Ig-like" evidence="4">
    <location>
        <begin position="49"/>
        <end position="137"/>
    </location>
</feature>
<feature type="domain" description="Ig-like" evidence="4">
    <location>
        <begin position="144"/>
        <end position="310"/>
    </location>
</feature>
<dbReference type="FunFam" id="2.60.40.10:FF:000425">
    <property type="entry name" value="Myosin light chain kinase"/>
    <property type="match status" value="1"/>
</dbReference>
<reference evidence="5" key="3">
    <citation type="submission" date="2025-09" db="UniProtKB">
        <authorList>
            <consortium name="Ensembl"/>
        </authorList>
    </citation>
    <scope>IDENTIFICATION</scope>
</reference>
<dbReference type="Proteomes" id="UP000001646">
    <property type="component" value="Unplaced"/>
</dbReference>
<reference evidence="5" key="1">
    <citation type="submission" date="2009-12" db="EMBL/GenBank/DDBJ databases">
        <title>The Genome Sequence of Anolis carolinensis (Green Anole Lizard).</title>
        <authorList>
            <consortium name="The Genome Sequencing Platform"/>
            <person name="Di Palma F."/>
            <person name="Alfoldi J."/>
            <person name="Heiman D."/>
            <person name="Young S."/>
            <person name="Grabherr M."/>
            <person name="Johnson J."/>
            <person name="Lander E.S."/>
            <person name="Lindblad-Toh K."/>
        </authorList>
    </citation>
    <scope>NUCLEOTIDE SEQUENCE [LARGE SCALE GENOMIC DNA]</scope>
    <source>
        <strain evidence="5">JBL SC #1</strain>
    </source>
</reference>
<name>A0A803TKE8_ANOCA</name>
<dbReference type="InterPro" id="IPR003598">
    <property type="entry name" value="Ig_sub2"/>
</dbReference>
<comment type="subcellular location">
    <subcellularLocation>
        <location evidence="1">Cytoplasm</location>
    </subcellularLocation>
</comment>
<dbReference type="Gene3D" id="2.60.40.10">
    <property type="entry name" value="Immunoglobulins"/>
    <property type="match status" value="3"/>
</dbReference>
<dbReference type="PANTHER" id="PTHR47633">
    <property type="entry name" value="IMMUNOGLOBULIN"/>
    <property type="match status" value="1"/>
</dbReference>
<accession>A0A803TKE8</accession>
<reference evidence="5" key="2">
    <citation type="submission" date="2025-08" db="UniProtKB">
        <authorList>
            <consortium name="Ensembl"/>
        </authorList>
    </citation>
    <scope>IDENTIFICATION</scope>
</reference>
<dbReference type="InterPro" id="IPR003599">
    <property type="entry name" value="Ig_sub"/>
</dbReference>
<dbReference type="InterPro" id="IPR013098">
    <property type="entry name" value="Ig_I-set"/>
</dbReference>
<dbReference type="InterPro" id="IPR036179">
    <property type="entry name" value="Ig-like_dom_sf"/>
</dbReference>
<organism evidence="5 6">
    <name type="scientific">Anolis carolinensis</name>
    <name type="common">Green anole</name>
    <name type="synonym">American chameleon</name>
    <dbReference type="NCBI Taxonomy" id="28377"/>
    <lineage>
        <taxon>Eukaryota</taxon>
        <taxon>Metazoa</taxon>
        <taxon>Chordata</taxon>
        <taxon>Craniata</taxon>
        <taxon>Vertebrata</taxon>
        <taxon>Euteleostomi</taxon>
        <taxon>Lepidosauria</taxon>
        <taxon>Squamata</taxon>
        <taxon>Bifurcata</taxon>
        <taxon>Unidentata</taxon>
        <taxon>Episquamata</taxon>
        <taxon>Toxicofera</taxon>
        <taxon>Iguania</taxon>
        <taxon>Dactyloidae</taxon>
        <taxon>Anolis</taxon>
    </lineage>
</organism>
<dbReference type="InParanoid" id="A0A803TKE8"/>